<keyword evidence="3" id="KW-1185">Reference proteome</keyword>
<feature type="signal peptide" evidence="1">
    <location>
        <begin position="1"/>
        <end position="19"/>
    </location>
</feature>
<name>A0AAW1VAI0_9CUCU</name>
<dbReference type="InterPro" id="IPR036728">
    <property type="entry name" value="PBP_GOBP_sf"/>
</dbReference>
<keyword evidence="1" id="KW-0732">Signal</keyword>
<feature type="chain" id="PRO_5043676973" evidence="1">
    <location>
        <begin position="20"/>
        <end position="226"/>
    </location>
</feature>
<accession>A0AAW1VAI0</accession>
<dbReference type="InterPro" id="IPR006170">
    <property type="entry name" value="PBP/GOBP"/>
</dbReference>
<gene>
    <name evidence="2" type="ORF">WA026_019836</name>
</gene>
<reference evidence="2 3" key="1">
    <citation type="submission" date="2023-03" db="EMBL/GenBank/DDBJ databases">
        <title>Genome insight into feeding habits of ladybird beetles.</title>
        <authorList>
            <person name="Li H.-S."/>
            <person name="Huang Y.-H."/>
            <person name="Pang H."/>
        </authorList>
    </citation>
    <scope>NUCLEOTIDE SEQUENCE [LARGE SCALE GENOMIC DNA]</scope>
    <source>
        <strain evidence="2">SYSU_2023b</strain>
        <tissue evidence="2">Whole body</tissue>
    </source>
</reference>
<proteinExistence type="predicted"/>
<evidence type="ECO:0000313" key="3">
    <source>
        <dbReference type="Proteomes" id="UP001431783"/>
    </source>
</evidence>
<dbReference type="Proteomes" id="UP001431783">
    <property type="component" value="Unassembled WGS sequence"/>
</dbReference>
<dbReference type="Pfam" id="PF01395">
    <property type="entry name" value="PBP_GOBP"/>
    <property type="match status" value="2"/>
</dbReference>
<dbReference type="Gene3D" id="1.10.238.20">
    <property type="entry name" value="Pheromone/general odorant binding protein domain"/>
    <property type="match status" value="2"/>
</dbReference>
<dbReference type="AlphaFoldDB" id="A0AAW1VAI0"/>
<dbReference type="SUPFAM" id="SSF47565">
    <property type="entry name" value="Insect pheromone/odorant-binding proteins"/>
    <property type="match status" value="2"/>
</dbReference>
<organism evidence="2 3">
    <name type="scientific">Henosepilachna vigintioctopunctata</name>
    <dbReference type="NCBI Taxonomy" id="420089"/>
    <lineage>
        <taxon>Eukaryota</taxon>
        <taxon>Metazoa</taxon>
        <taxon>Ecdysozoa</taxon>
        <taxon>Arthropoda</taxon>
        <taxon>Hexapoda</taxon>
        <taxon>Insecta</taxon>
        <taxon>Pterygota</taxon>
        <taxon>Neoptera</taxon>
        <taxon>Endopterygota</taxon>
        <taxon>Coleoptera</taxon>
        <taxon>Polyphaga</taxon>
        <taxon>Cucujiformia</taxon>
        <taxon>Coccinelloidea</taxon>
        <taxon>Coccinellidae</taxon>
        <taxon>Epilachninae</taxon>
        <taxon>Epilachnini</taxon>
        <taxon>Henosepilachna</taxon>
    </lineage>
</organism>
<comment type="caution">
    <text evidence="2">The sequence shown here is derived from an EMBL/GenBank/DDBJ whole genome shotgun (WGS) entry which is preliminary data.</text>
</comment>
<evidence type="ECO:0000256" key="1">
    <source>
        <dbReference type="SAM" id="SignalP"/>
    </source>
</evidence>
<dbReference type="EMBL" id="JARQZJ010000134">
    <property type="protein sequence ID" value="KAK9892384.1"/>
    <property type="molecule type" value="Genomic_DNA"/>
</dbReference>
<dbReference type="CDD" id="cd23992">
    <property type="entry name" value="PBP_GOBP"/>
    <property type="match status" value="1"/>
</dbReference>
<dbReference type="GO" id="GO:0005549">
    <property type="term" value="F:odorant binding"/>
    <property type="evidence" value="ECO:0007669"/>
    <property type="project" value="InterPro"/>
</dbReference>
<sequence>MITKIELHLFICFIISVTGLTVPDDQKILRQCASTTDLRMDEWLEYLDTRNASEKTLCTLKCMHEKEGSLGENGEWNIKFIEKKLSSMLMVQNSMKKQILDCVSNLPPIQKCVGILEIDKCITNIKVRNCSGEFYISQGDYKEYRKDFRNPSERMMCFLKCTAERDDVISSSGKTNIQLLNKIVDSGTFMSEEMKLKVKKCFSEVPEIKSCSDYKPFHICTLGMKM</sequence>
<evidence type="ECO:0000313" key="2">
    <source>
        <dbReference type="EMBL" id="KAK9892384.1"/>
    </source>
</evidence>
<protein>
    <submittedName>
        <fullName evidence="2">Uncharacterized protein</fullName>
    </submittedName>
</protein>